<dbReference type="RefSeq" id="YP_007237035.1">
    <property type="nucleotide sequence ID" value="NC_019919.2"/>
</dbReference>
<name>I7LGZ6_9CAUD</name>
<organism evidence="1 2">
    <name type="scientific">Yersinia phage phiR2-01</name>
    <dbReference type="NCBI Taxonomy" id="1206557"/>
    <lineage>
        <taxon>Viruses</taxon>
        <taxon>Duplodnaviria</taxon>
        <taxon>Heunggongvirae</taxon>
        <taxon>Uroviricota</taxon>
        <taxon>Caudoviricetes</taxon>
        <taxon>Demerecviridae</taxon>
        <taxon>Markadamsvirinae</taxon>
        <taxon>Epseptimavirus</taxon>
        <taxon>Epseptimavirus R201</taxon>
    </lineage>
</organism>
<protein>
    <submittedName>
        <fullName evidence="1">Uncharacterized protein</fullName>
    </submittedName>
</protein>
<sequence>MDVPNKHSSVVDGETSLPRVEIRFNSVEVKWPARNSAPDDGRFESCLD</sequence>
<proteinExistence type="predicted"/>
<reference evidence="1" key="1">
    <citation type="submission" date="2016-03" db="EMBL/GenBank/DDBJ databases">
        <title>Genomic, physiological and proteomic characterization of the T5-like bacteriophage phiR2-01 infecting Yersinia enterocolitia.</title>
        <authorList>
            <person name="Pajunen M.I."/>
            <person name="Happonen L.J."/>
            <person name="Jun J.W."/>
            <person name="Malmstrom J."/>
            <person name="Nawaz A."/>
            <person name="Mattinen L."/>
            <person name="Skurnik M."/>
        </authorList>
    </citation>
    <scope>NUCLEOTIDE SEQUENCE</scope>
</reference>
<evidence type="ECO:0000313" key="1">
    <source>
        <dbReference type="EMBL" id="CCI88484.1"/>
    </source>
</evidence>
<keyword evidence="2" id="KW-1185">Reference proteome</keyword>
<dbReference type="KEGG" id="vg:14296676"/>
<dbReference type="Proteomes" id="UP000002908">
    <property type="component" value="Segment"/>
</dbReference>
<evidence type="ECO:0000313" key="2">
    <source>
        <dbReference type="Proteomes" id="UP000002908"/>
    </source>
</evidence>
<dbReference type="GeneID" id="14296676"/>
<gene>
    <name evidence="1" type="primary">g056</name>
    <name evidence="1" type="ORF">BN79_067</name>
</gene>
<accession>I7LGZ6</accession>
<dbReference type="EMBL" id="HE956708">
    <property type="protein sequence ID" value="CCI88484.1"/>
    <property type="molecule type" value="Genomic_DNA"/>
</dbReference>